<feature type="DNA-binding region" description="H-T-H motif" evidence="2">
    <location>
        <begin position="29"/>
        <end position="48"/>
    </location>
</feature>
<name>A0AAE3IRA4_9BACI</name>
<dbReference type="AlphaFoldDB" id="A0AAE3IRA4"/>
<dbReference type="SUPFAM" id="SSF46689">
    <property type="entry name" value="Homeodomain-like"/>
    <property type="match status" value="1"/>
</dbReference>
<dbReference type="Gene3D" id="1.10.357.10">
    <property type="entry name" value="Tetracycline Repressor, domain 2"/>
    <property type="match status" value="1"/>
</dbReference>
<sequence length="191" mass="22416">MARERKFSTDELYHATKQILLQHGYERFNFGLLAEQLDISRGAIYKYFDNREELITSYMQYEMKFFLKELQAIENYQTFNEKLTFLLDAIFKNSTIPQMITIGRRIPTSGNSKVKESIVQLENLHIDMYKLLQSFIDQGRKEAKLKESIPDSLILGMIFQSIMIPNHFGIPPIEWIQSIKEVICHGILNND</sequence>
<keyword evidence="5" id="KW-1185">Reference proteome</keyword>
<dbReference type="PROSITE" id="PS50977">
    <property type="entry name" value="HTH_TETR_2"/>
    <property type="match status" value="1"/>
</dbReference>
<accession>A0AAE3IRA4</accession>
<evidence type="ECO:0000256" key="1">
    <source>
        <dbReference type="ARBA" id="ARBA00023125"/>
    </source>
</evidence>
<comment type="caution">
    <text evidence="4">The sequence shown here is derived from an EMBL/GenBank/DDBJ whole genome shotgun (WGS) entry which is preliminary data.</text>
</comment>
<organism evidence="4 5">
    <name type="scientific">Perspicuibacillus lycopersici</name>
    <dbReference type="NCBI Taxonomy" id="1325689"/>
    <lineage>
        <taxon>Bacteria</taxon>
        <taxon>Bacillati</taxon>
        <taxon>Bacillota</taxon>
        <taxon>Bacilli</taxon>
        <taxon>Bacillales</taxon>
        <taxon>Bacillaceae</taxon>
        <taxon>Perspicuibacillus</taxon>
    </lineage>
</organism>
<dbReference type="Pfam" id="PF00440">
    <property type="entry name" value="TetR_N"/>
    <property type="match status" value="1"/>
</dbReference>
<evidence type="ECO:0000256" key="2">
    <source>
        <dbReference type="PROSITE-ProRule" id="PRU00335"/>
    </source>
</evidence>
<dbReference type="RefSeq" id="WP_263071963.1">
    <property type="nucleotide sequence ID" value="NZ_JAOUSF010000002.1"/>
</dbReference>
<dbReference type="InterPro" id="IPR009057">
    <property type="entry name" value="Homeodomain-like_sf"/>
</dbReference>
<dbReference type="InterPro" id="IPR001647">
    <property type="entry name" value="HTH_TetR"/>
</dbReference>
<dbReference type="Proteomes" id="UP001209318">
    <property type="component" value="Unassembled WGS sequence"/>
</dbReference>
<dbReference type="PRINTS" id="PR00455">
    <property type="entry name" value="HTHTETR"/>
</dbReference>
<evidence type="ECO:0000313" key="4">
    <source>
        <dbReference type="EMBL" id="MCU9612752.1"/>
    </source>
</evidence>
<dbReference type="GO" id="GO:0003677">
    <property type="term" value="F:DNA binding"/>
    <property type="evidence" value="ECO:0007669"/>
    <property type="project" value="UniProtKB-UniRule"/>
</dbReference>
<proteinExistence type="predicted"/>
<gene>
    <name evidence="4" type="ORF">OEV98_04220</name>
</gene>
<evidence type="ECO:0000313" key="5">
    <source>
        <dbReference type="Proteomes" id="UP001209318"/>
    </source>
</evidence>
<feature type="domain" description="HTH tetR-type" evidence="3">
    <location>
        <begin position="6"/>
        <end position="66"/>
    </location>
</feature>
<reference evidence="4" key="1">
    <citation type="submission" date="2022-10" db="EMBL/GenBank/DDBJ databases">
        <title>Description of Fervidibacillus gen. nov. in the family Fervidibacillaceae fam. nov. with two species, Fervidibacillus albus sp. nov., and Fervidibacillus halotolerans sp. nov., isolated from tidal flat sediments.</title>
        <authorList>
            <person name="Kwon K.K."/>
            <person name="Yang S.-H."/>
        </authorList>
    </citation>
    <scope>NUCLEOTIDE SEQUENCE</scope>
    <source>
        <strain evidence="4">JCM 19140</strain>
    </source>
</reference>
<evidence type="ECO:0000259" key="3">
    <source>
        <dbReference type="PROSITE" id="PS50977"/>
    </source>
</evidence>
<keyword evidence="1 2" id="KW-0238">DNA-binding</keyword>
<protein>
    <submittedName>
        <fullName evidence="4">TetR/AcrR family transcriptional regulator</fullName>
    </submittedName>
</protein>
<dbReference type="EMBL" id="JAOUSF010000002">
    <property type="protein sequence ID" value="MCU9612752.1"/>
    <property type="molecule type" value="Genomic_DNA"/>
</dbReference>